<dbReference type="AlphaFoldDB" id="A0A0P0VND3"/>
<dbReference type="InParanoid" id="A0A0P0VND3"/>
<gene>
    <name evidence="1" type="ordered locus">Os02g0695550</name>
    <name evidence="1" type="ORF">OSNPB_020695550</name>
</gene>
<sequence>MSTWCRTSRRTTSPTRCDTDALVMRSAAITGHALLRPCLVPHRRAARLVIPIAVASAISVDSEGRCQRAEAVPRGGNLVRRRCRDRDSAPTSSSTAGAVEAFAASSAATPLEFFFLSRFVIVEE</sequence>
<dbReference type="PaxDb" id="39947-A0A0P0VND3"/>
<evidence type="ECO:0000313" key="1">
    <source>
        <dbReference type="EMBL" id="BAS80411.1"/>
    </source>
</evidence>
<protein>
    <submittedName>
        <fullName evidence="1">Os02g0695550 protein</fullName>
    </submittedName>
</protein>
<dbReference type="Proteomes" id="UP000059680">
    <property type="component" value="Chromosome 2"/>
</dbReference>
<proteinExistence type="predicted"/>
<accession>A0A0P0VND3</accession>
<reference evidence="1 2" key="2">
    <citation type="journal article" date="2013" name="Plant Cell Physiol.">
        <title>Rice Annotation Project Database (RAP-DB): an integrative and interactive database for rice genomics.</title>
        <authorList>
            <person name="Sakai H."/>
            <person name="Lee S.S."/>
            <person name="Tanaka T."/>
            <person name="Numa H."/>
            <person name="Kim J."/>
            <person name="Kawahara Y."/>
            <person name="Wakimoto H."/>
            <person name="Yang C.C."/>
            <person name="Iwamoto M."/>
            <person name="Abe T."/>
            <person name="Yamada Y."/>
            <person name="Muto A."/>
            <person name="Inokuchi H."/>
            <person name="Ikemura T."/>
            <person name="Matsumoto T."/>
            <person name="Sasaki T."/>
            <person name="Itoh T."/>
        </authorList>
    </citation>
    <scope>NUCLEOTIDE SEQUENCE [LARGE SCALE GENOMIC DNA]</scope>
    <source>
        <strain evidence="2">cv. Nipponbare</strain>
    </source>
</reference>
<dbReference type="EMBL" id="AP014958">
    <property type="protein sequence ID" value="BAS80411.1"/>
    <property type="molecule type" value="Genomic_DNA"/>
</dbReference>
<evidence type="ECO:0000313" key="2">
    <source>
        <dbReference type="Proteomes" id="UP000059680"/>
    </source>
</evidence>
<reference evidence="2" key="1">
    <citation type="journal article" date="2005" name="Nature">
        <title>The map-based sequence of the rice genome.</title>
        <authorList>
            <consortium name="International rice genome sequencing project (IRGSP)"/>
            <person name="Matsumoto T."/>
            <person name="Wu J."/>
            <person name="Kanamori H."/>
            <person name="Katayose Y."/>
            <person name="Fujisawa M."/>
            <person name="Namiki N."/>
            <person name="Mizuno H."/>
            <person name="Yamamoto K."/>
            <person name="Antonio B.A."/>
            <person name="Baba T."/>
            <person name="Sakata K."/>
            <person name="Nagamura Y."/>
            <person name="Aoki H."/>
            <person name="Arikawa K."/>
            <person name="Arita K."/>
            <person name="Bito T."/>
            <person name="Chiden Y."/>
            <person name="Fujitsuka N."/>
            <person name="Fukunaka R."/>
            <person name="Hamada M."/>
            <person name="Harada C."/>
            <person name="Hayashi A."/>
            <person name="Hijishita S."/>
            <person name="Honda M."/>
            <person name="Hosokawa S."/>
            <person name="Ichikawa Y."/>
            <person name="Idonuma A."/>
            <person name="Iijima M."/>
            <person name="Ikeda M."/>
            <person name="Ikeno M."/>
            <person name="Ito K."/>
            <person name="Ito S."/>
            <person name="Ito T."/>
            <person name="Ito Y."/>
            <person name="Ito Y."/>
            <person name="Iwabuchi A."/>
            <person name="Kamiya K."/>
            <person name="Karasawa W."/>
            <person name="Kurita K."/>
            <person name="Katagiri S."/>
            <person name="Kikuta A."/>
            <person name="Kobayashi H."/>
            <person name="Kobayashi N."/>
            <person name="Machita K."/>
            <person name="Maehara T."/>
            <person name="Masukawa M."/>
            <person name="Mizubayashi T."/>
            <person name="Mukai Y."/>
            <person name="Nagasaki H."/>
            <person name="Nagata Y."/>
            <person name="Naito S."/>
            <person name="Nakashima M."/>
            <person name="Nakama Y."/>
            <person name="Nakamichi Y."/>
            <person name="Nakamura M."/>
            <person name="Meguro A."/>
            <person name="Negishi M."/>
            <person name="Ohta I."/>
            <person name="Ohta T."/>
            <person name="Okamoto M."/>
            <person name="Ono N."/>
            <person name="Saji S."/>
            <person name="Sakaguchi M."/>
            <person name="Sakai K."/>
            <person name="Shibata M."/>
            <person name="Shimokawa T."/>
            <person name="Song J."/>
            <person name="Takazaki Y."/>
            <person name="Terasawa K."/>
            <person name="Tsugane M."/>
            <person name="Tsuji K."/>
            <person name="Ueda S."/>
            <person name="Waki K."/>
            <person name="Yamagata H."/>
            <person name="Yamamoto M."/>
            <person name="Yamamoto S."/>
            <person name="Yamane H."/>
            <person name="Yoshiki S."/>
            <person name="Yoshihara R."/>
            <person name="Yukawa K."/>
            <person name="Zhong H."/>
            <person name="Yano M."/>
            <person name="Yuan Q."/>
            <person name="Ouyang S."/>
            <person name="Liu J."/>
            <person name="Jones K.M."/>
            <person name="Gansberger K."/>
            <person name="Moffat K."/>
            <person name="Hill J."/>
            <person name="Bera J."/>
            <person name="Fadrosh D."/>
            <person name="Jin S."/>
            <person name="Johri S."/>
            <person name="Kim M."/>
            <person name="Overton L."/>
            <person name="Reardon M."/>
            <person name="Tsitrin T."/>
            <person name="Vuong H."/>
            <person name="Weaver B."/>
            <person name="Ciecko A."/>
            <person name="Tallon L."/>
            <person name="Jackson J."/>
            <person name="Pai G."/>
            <person name="Aken S.V."/>
            <person name="Utterback T."/>
            <person name="Reidmuller S."/>
            <person name="Feldblyum T."/>
            <person name="Hsiao J."/>
            <person name="Zismann V."/>
            <person name="Iobst S."/>
            <person name="de Vazeille A.R."/>
            <person name="Buell C.R."/>
            <person name="Ying K."/>
            <person name="Li Y."/>
            <person name="Lu T."/>
            <person name="Huang Y."/>
            <person name="Zhao Q."/>
            <person name="Feng Q."/>
            <person name="Zhang L."/>
            <person name="Zhu J."/>
            <person name="Weng Q."/>
            <person name="Mu J."/>
            <person name="Lu Y."/>
            <person name="Fan D."/>
            <person name="Liu Y."/>
            <person name="Guan J."/>
            <person name="Zhang Y."/>
            <person name="Yu S."/>
            <person name="Liu X."/>
            <person name="Zhang Y."/>
            <person name="Hong G."/>
            <person name="Han B."/>
            <person name="Choisne N."/>
            <person name="Demange N."/>
            <person name="Orjeda G."/>
            <person name="Samain S."/>
            <person name="Cattolico L."/>
            <person name="Pelletier E."/>
            <person name="Couloux A."/>
            <person name="Segurens B."/>
            <person name="Wincker P."/>
            <person name="D'Hont A."/>
            <person name="Scarpelli C."/>
            <person name="Weissenbach J."/>
            <person name="Salanoubat M."/>
            <person name="Quetier F."/>
            <person name="Yu Y."/>
            <person name="Kim H.R."/>
            <person name="Rambo T."/>
            <person name="Currie J."/>
            <person name="Collura K."/>
            <person name="Luo M."/>
            <person name="Yang T."/>
            <person name="Ammiraju J.S.S."/>
            <person name="Engler F."/>
            <person name="Soderlund C."/>
            <person name="Wing R.A."/>
            <person name="Palmer L.E."/>
            <person name="de la Bastide M."/>
            <person name="Spiegel L."/>
            <person name="Nascimento L."/>
            <person name="Zutavern T."/>
            <person name="O'Shaughnessy A."/>
            <person name="Dike S."/>
            <person name="Dedhia N."/>
            <person name="Preston R."/>
            <person name="Balija V."/>
            <person name="McCombie W.R."/>
            <person name="Chow T."/>
            <person name="Chen H."/>
            <person name="Chung M."/>
            <person name="Chen C."/>
            <person name="Shaw J."/>
            <person name="Wu H."/>
            <person name="Hsiao K."/>
            <person name="Chao Y."/>
            <person name="Chu M."/>
            <person name="Cheng C."/>
            <person name="Hour A."/>
            <person name="Lee P."/>
            <person name="Lin S."/>
            <person name="Lin Y."/>
            <person name="Liou J."/>
            <person name="Liu S."/>
            <person name="Hsing Y."/>
            <person name="Raghuvanshi S."/>
            <person name="Mohanty A."/>
            <person name="Bharti A.K."/>
            <person name="Gaur A."/>
            <person name="Gupta V."/>
            <person name="Kumar D."/>
            <person name="Ravi V."/>
            <person name="Vij S."/>
            <person name="Kapur A."/>
            <person name="Khurana P."/>
            <person name="Khurana P."/>
            <person name="Khurana J.P."/>
            <person name="Tyagi A.K."/>
            <person name="Gaikwad K."/>
            <person name="Singh A."/>
            <person name="Dalal V."/>
            <person name="Srivastava S."/>
            <person name="Dixit A."/>
            <person name="Pal A.K."/>
            <person name="Ghazi I.A."/>
            <person name="Yadav M."/>
            <person name="Pandit A."/>
            <person name="Bhargava A."/>
            <person name="Sureshbabu K."/>
            <person name="Batra K."/>
            <person name="Sharma T.R."/>
            <person name="Mohapatra T."/>
            <person name="Singh N.K."/>
            <person name="Messing J."/>
            <person name="Nelson A.B."/>
            <person name="Fuks G."/>
            <person name="Kavchok S."/>
            <person name="Keizer G."/>
            <person name="Linton E."/>
            <person name="Llaca V."/>
            <person name="Song R."/>
            <person name="Tanyolac B."/>
            <person name="Young S."/>
            <person name="Ho-Il K."/>
            <person name="Hahn J.H."/>
            <person name="Sangsakoo G."/>
            <person name="Vanavichit A."/>
            <person name="de Mattos Luiz.A.T."/>
            <person name="Zimmer P.D."/>
            <person name="Malone G."/>
            <person name="Dellagostin O."/>
            <person name="de Oliveira A.C."/>
            <person name="Bevan M."/>
            <person name="Bancroft I."/>
            <person name="Minx P."/>
            <person name="Cordum H."/>
            <person name="Wilson R."/>
            <person name="Cheng Z."/>
            <person name="Jin W."/>
            <person name="Jiang J."/>
            <person name="Leong S.A."/>
            <person name="Iwama H."/>
            <person name="Gojobori T."/>
            <person name="Itoh T."/>
            <person name="Niimura Y."/>
            <person name="Fujii Y."/>
            <person name="Habara T."/>
            <person name="Sakai H."/>
            <person name="Sato Y."/>
            <person name="Wilson G."/>
            <person name="Kumar K."/>
            <person name="McCouch S."/>
            <person name="Juretic N."/>
            <person name="Hoen D."/>
            <person name="Wright S."/>
            <person name="Bruskiewich R."/>
            <person name="Bureau T."/>
            <person name="Miyao A."/>
            <person name="Hirochika H."/>
            <person name="Nishikawa T."/>
            <person name="Kadowaki K."/>
            <person name="Sugiura M."/>
            <person name="Burr B."/>
            <person name="Sasaki T."/>
        </authorList>
    </citation>
    <scope>NUCLEOTIDE SEQUENCE [LARGE SCALE GENOMIC DNA]</scope>
    <source>
        <strain evidence="2">cv. Nipponbare</strain>
    </source>
</reference>
<name>A0A0P0VND3_ORYSJ</name>
<reference evidence="1 2" key="3">
    <citation type="journal article" date="2013" name="Rice">
        <title>Improvement of the Oryza sativa Nipponbare reference genome using next generation sequence and optical map data.</title>
        <authorList>
            <person name="Kawahara Y."/>
            <person name="de la Bastide M."/>
            <person name="Hamilton J.P."/>
            <person name="Kanamori H."/>
            <person name="McCombie W.R."/>
            <person name="Ouyang S."/>
            <person name="Schwartz D.C."/>
            <person name="Tanaka T."/>
            <person name="Wu J."/>
            <person name="Zhou S."/>
            <person name="Childs K.L."/>
            <person name="Davidson R.M."/>
            <person name="Lin H."/>
            <person name="Quesada-Ocampo L."/>
            <person name="Vaillancourt B."/>
            <person name="Sakai H."/>
            <person name="Lee S.S."/>
            <person name="Kim J."/>
            <person name="Numa H."/>
            <person name="Itoh T."/>
            <person name="Buell C.R."/>
            <person name="Matsumoto T."/>
        </authorList>
    </citation>
    <scope>NUCLEOTIDE SEQUENCE [LARGE SCALE GENOMIC DNA]</scope>
    <source>
        <strain evidence="2">cv. Nipponbare</strain>
    </source>
</reference>
<organism evidence="1 2">
    <name type="scientific">Oryza sativa subsp. japonica</name>
    <name type="common">Rice</name>
    <dbReference type="NCBI Taxonomy" id="39947"/>
    <lineage>
        <taxon>Eukaryota</taxon>
        <taxon>Viridiplantae</taxon>
        <taxon>Streptophyta</taxon>
        <taxon>Embryophyta</taxon>
        <taxon>Tracheophyta</taxon>
        <taxon>Spermatophyta</taxon>
        <taxon>Magnoliopsida</taxon>
        <taxon>Liliopsida</taxon>
        <taxon>Poales</taxon>
        <taxon>Poaceae</taxon>
        <taxon>BOP clade</taxon>
        <taxon>Oryzoideae</taxon>
        <taxon>Oryzeae</taxon>
        <taxon>Oryzinae</taxon>
        <taxon>Oryza</taxon>
        <taxon>Oryza sativa</taxon>
    </lineage>
</organism>
<keyword evidence="2" id="KW-1185">Reference proteome</keyword>